<evidence type="ECO:0000313" key="1">
    <source>
        <dbReference type="EMBL" id="RMN85088.1"/>
    </source>
</evidence>
<sequence>MRLESFVLPRSCAGDAMSTAPVKSLIDEQLDEAKARAQVRGTITYPVGMRVADLLYPIKADWLKRRPVGARS</sequence>
<protein>
    <submittedName>
        <fullName evidence="1">Prophage PssSM-02, Orf19</fullName>
    </submittedName>
</protein>
<evidence type="ECO:0000313" key="2">
    <source>
        <dbReference type="Proteomes" id="UP000269335"/>
    </source>
</evidence>
<gene>
    <name evidence="1" type="ORF">ALQ53_101372</name>
</gene>
<dbReference type="AlphaFoldDB" id="A0AB37QI17"/>
<comment type="caution">
    <text evidence="1">The sequence shown here is derived from an EMBL/GenBank/DDBJ whole genome shotgun (WGS) entry which is preliminary data.</text>
</comment>
<dbReference type="EMBL" id="RBPH01000029">
    <property type="protein sequence ID" value="RMN85088.1"/>
    <property type="molecule type" value="Genomic_DNA"/>
</dbReference>
<organism evidence="1 2">
    <name type="scientific">Pseudomonas cannabina</name>
    <dbReference type="NCBI Taxonomy" id="86840"/>
    <lineage>
        <taxon>Bacteria</taxon>
        <taxon>Pseudomonadati</taxon>
        <taxon>Pseudomonadota</taxon>
        <taxon>Gammaproteobacteria</taxon>
        <taxon>Pseudomonadales</taxon>
        <taxon>Pseudomonadaceae</taxon>
        <taxon>Pseudomonas</taxon>
    </lineage>
</organism>
<proteinExistence type="predicted"/>
<dbReference type="Proteomes" id="UP000269335">
    <property type="component" value="Unassembled WGS sequence"/>
</dbReference>
<name>A0AB37QI17_PSECA</name>
<reference evidence="1 2" key="1">
    <citation type="submission" date="2018-08" db="EMBL/GenBank/DDBJ databases">
        <title>Recombination of ecologically and evolutionarily significant loci maintains genetic cohesion in the Pseudomonas syringae species complex.</title>
        <authorList>
            <person name="Dillon M."/>
            <person name="Thakur S."/>
            <person name="Almeida R.N.D."/>
            <person name="Weir B.S."/>
            <person name="Guttman D.S."/>
        </authorList>
    </citation>
    <scope>NUCLEOTIDE SEQUENCE [LARGE SCALE GENOMIC DNA]</scope>
    <source>
        <strain evidence="1 2">ICMP 15201</strain>
    </source>
</reference>
<accession>A0AB37QI17</accession>